<evidence type="ECO:0000256" key="12">
    <source>
        <dbReference type="SAM" id="MobiDB-lite"/>
    </source>
</evidence>
<dbReference type="Pfam" id="PF07111">
    <property type="entry name" value="HCR"/>
    <property type="match status" value="1"/>
</dbReference>
<evidence type="ECO:0000256" key="1">
    <source>
        <dbReference type="ARBA" id="ARBA00003936"/>
    </source>
</evidence>
<evidence type="ECO:0000256" key="7">
    <source>
        <dbReference type="ARBA" id="ARBA00022782"/>
    </source>
</evidence>
<dbReference type="GO" id="GO:0030154">
    <property type="term" value="P:cell differentiation"/>
    <property type="evidence" value="ECO:0007669"/>
    <property type="project" value="UniProtKB-KW"/>
</dbReference>
<feature type="coiled-coil region" evidence="11">
    <location>
        <begin position="629"/>
        <end position="778"/>
    </location>
</feature>
<evidence type="ECO:0000256" key="9">
    <source>
        <dbReference type="ARBA" id="ARBA00023242"/>
    </source>
</evidence>
<proteinExistence type="predicted"/>
<sequence length="869" mass="99737">MERMNGRERLNAPADFVASDMGGEMHSNLMPPSHFTLCPQSTTSLGMPGPSVGRGTPVTCVTPNLAPSVDNGNAIPWLPIAQAKQEILELHQKRERVVELCGDCPKGWRQDSQQEASSRMRSGQKSDPRCWQEAEWRLETGRLMAETERLKGQVEALKEATDRQREDIRERDRSLKRQSDEVEVLQAELCRMKAELAHMEAQLSQSRIEKEQFRLQVERLNNEKEELRQLLKREVERGKLEAQRLRTVAELCRQEMEEAGKVEVMKLKEELEEIQRKQKAKLQQLSMKHHAEVSNLRETSIHVQNRLSDATQEAARLEMCLKQAREEGDRLKEELSQVGNAFDTQSTTLQRLRNYIGQPSPEGQEVEKLRESLQKLEMEKEALQVTVELLTVRLNSLSDILAIQEKEMGEKILSDPLLKIGPKGSQMLHCWREKVFVLLVQLHLKDIELRGERGKLLTSISTLEQEVKKQTNQAHVLEHSLHDRTAELHLERVGREAVELELAQILEENGRLKGCSQEACSALRGITEAVQRFSLMFEDKVSMVQAAQRRLNSLTHRVMFAKGRVDTIQGLMMRKEALWKVHEATKQTEPTPERSSHNSLLAGLSLVCKERDNLAQELKRTPDLIERAVSEAREQIDSELRQLRQALQQSREKALESEAGCIKAEQQLQEAHRGLEEQTSSLNQLHTKLVSQQEQSERALQEKILEKETTFAHQLKEMESQLNTARREHTKAVVALRHLERQAERERVRSREVRLLQDEQTQREMQDLQKLLQRTDEDKNLLLATVQEKGLLDHYKKPRTTAIHALEEQQQQQERPSGKVQPLEAKANTFTRDTLLPLLDDLQSLSAVVVNSSEASSEEDEEGQEHSPF</sequence>
<dbReference type="Proteomes" id="UP001046870">
    <property type="component" value="Chromosome 3"/>
</dbReference>
<evidence type="ECO:0000256" key="6">
    <source>
        <dbReference type="ARBA" id="ARBA00022490"/>
    </source>
</evidence>
<dbReference type="PANTHER" id="PTHR46822:SF1">
    <property type="entry name" value="COILED-COIL ALPHA-HELICAL ROD PROTEIN 1"/>
    <property type="match status" value="1"/>
</dbReference>
<evidence type="ECO:0000256" key="8">
    <source>
        <dbReference type="ARBA" id="ARBA00023054"/>
    </source>
</evidence>
<dbReference type="GO" id="GO:0006611">
    <property type="term" value="P:protein export from nucleus"/>
    <property type="evidence" value="ECO:0007669"/>
    <property type="project" value="TreeGrafter"/>
</dbReference>
<gene>
    <name evidence="13" type="ORF">MATL_G00039070</name>
</gene>
<keyword evidence="6" id="KW-0963">Cytoplasm</keyword>
<evidence type="ECO:0000256" key="4">
    <source>
        <dbReference type="ARBA" id="ARBA00016468"/>
    </source>
</evidence>
<keyword evidence="9" id="KW-0539">Nucleus</keyword>
<dbReference type="AlphaFoldDB" id="A0A9D3QDY7"/>
<accession>A0A9D3QDY7</accession>
<evidence type="ECO:0000256" key="3">
    <source>
        <dbReference type="ARBA" id="ARBA00004496"/>
    </source>
</evidence>
<name>A0A9D3QDY7_MEGAT</name>
<dbReference type="GO" id="GO:0005737">
    <property type="term" value="C:cytoplasm"/>
    <property type="evidence" value="ECO:0007669"/>
    <property type="project" value="UniProtKB-SubCell"/>
</dbReference>
<feature type="compositionally biased region" description="Polar residues" evidence="12">
    <location>
        <begin position="110"/>
        <end position="123"/>
    </location>
</feature>
<evidence type="ECO:0000256" key="10">
    <source>
        <dbReference type="ARBA" id="ARBA00031932"/>
    </source>
</evidence>
<dbReference type="InterPro" id="IPR009800">
    <property type="entry name" value="HCR"/>
</dbReference>
<evidence type="ECO:0000256" key="2">
    <source>
        <dbReference type="ARBA" id="ARBA00004123"/>
    </source>
</evidence>
<comment type="function">
    <text evidence="1">May be a regulator of keratinocyte proliferation or differentiation.</text>
</comment>
<comment type="subcellular location">
    <subcellularLocation>
        <location evidence="3">Cytoplasm</location>
    </subcellularLocation>
    <subcellularLocation>
        <location evidence="2">Nucleus</location>
    </subcellularLocation>
</comment>
<evidence type="ECO:0000256" key="11">
    <source>
        <dbReference type="SAM" id="Coils"/>
    </source>
</evidence>
<dbReference type="GO" id="GO:0005634">
    <property type="term" value="C:nucleus"/>
    <property type="evidence" value="ECO:0007669"/>
    <property type="project" value="UniProtKB-SubCell"/>
</dbReference>
<keyword evidence="8 11" id="KW-0175">Coiled coil</keyword>
<keyword evidence="14" id="KW-1185">Reference proteome</keyword>
<feature type="region of interest" description="Disordered" evidence="12">
    <location>
        <begin position="849"/>
        <end position="869"/>
    </location>
</feature>
<comment type="caution">
    <text evidence="13">The sequence shown here is derived from an EMBL/GenBank/DDBJ whole genome shotgun (WGS) entry which is preliminary data.</text>
</comment>
<dbReference type="GO" id="GO:0005814">
    <property type="term" value="C:centriole"/>
    <property type="evidence" value="ECO:0007669"/>
    <property type="project" value="TreeGrafter"/>
</dbReference>
<organism evidence="13 14">
    <name type="scientific">Megalops atlanticus</name>
    <name type="common">Tarpon</name>
    <name type="synonym">Clupea gigantea</name>
    <dbReference type="NCBI Taxonomy" id="7932"/>
    <lineage>
        <taxon>Eukaryota</taxon>
        <taxon>Metazoa</taxon>
        <taxon>Chordata</taxon>
        <taxon>Craniata</taxon>
        <taxon>Vertebrata</taxon>
        <taxon>Euteleostomi</taxon>
        <taxon>Actinopterygii</taxon>
        <taxon>Neopterygii</taxon>
        <taxon>Teleostei</taxon>
        <taxon>Elopiformes</taxon>
        <taxon>Megalopidae</taxon>
        <taxon>Megalops</taxon>
    </lineage>
</organism>
<evidence type="ECO:0000313" key="14">
    <source>
        <dbReference type="Proteomes" id="UP001046870"/>
    </source>
</evidence>
<feature type="coiled-coil region" evidence="11">
    <location>
        <begin position="147"/>
        <end position="341"/>
    </location>
</feature>
<protein>
    <recommendedName>
        <fullName evidence="4">Coiled-coil alpha-helical rod protein 1</fullName>
    </recommendedName>
    <alternativeName>
        <fullName evidence="10">Alpha-helical coiled-coil rod protein</fullName>
    </alternativeName>
</protein>
<keyword evidence="7" id="KW-0221">Differentiation</keyword>
<dbReference type="OrthoDB" id="193258at2759"/>
<evidence type="ECO:0000256" key="5">
    <source>
        <dbReference type="ARBA" id="ARBA00022473"/>
    </source>
</evidence>
<dbReference type="EMBL" id="JAFDVH010000003">
    <property type="protein sequence ID" value="KAG7483500.1"/>
    <property type="molecule type" value="Genomic_DNA"/>
</dbReference>
<feature type="region of interest" description="Disordered" evidence="12">
    <location>
        <begin position="107"/>
        <end position="126"/>
    </location>
</feature>
<reference evidence="13" key="1">
    <citation type="submission" date="2021-01" db="EMBL/GenBank/DDBJ databases">
        <authorList>
            <person name="Zahm M."/>
            <person name="Roques C."/>
            <person name="Cabau C."/>
            <person name="Klopp C."/>
            <person name="Donnadieu C."/>
            <person name="Jouanno E."/>
            <person name="Lampietro C."/>
            <person name="Louis A."/>
            <person name="Herpin A."/>
            <person name="Echchiki A."/>
            <person name="Berthelot C."/>
            <person name="Parey E."/>
            <person name="Roest-Crollius H."/>
            <person name="Braasch I."/>
            <person name="Postlethwait J."/>
            <person name="Bobe J."/>
            <person name="Montfort J."/>
            <person name="Bouchez O."/>
            <person name="Begum T."/>
            <person name="Mejri S."/>
            <person name="Adams A."/>
            <person name="Chen W.-J."/>
            <person name="Guiguen Y."/>
        </authorList>
    </citation>
    <scope>NUCLEOTIDE SEQUENCE</scope>
    <source>
        <strain evidence="13">YG-15Mar2019-1</strain>
        <tissue evidence="13">Brain</tissue>
    </source>
</reference>
<keyword evidence="5" id="KW-0217">Developmental protein</keyword>
<evidence type="ECO:0000313" key="13">
    <source>
        <dbReference type="EMBL" id="KAG7483500.1"/>
    </source>
</evidence>
<dbReference type="PANTHER" id="PTHR46822">
    <property type="entry name" value="COILED-COIL ALPHA-HELICAL ROD PROTEIN 1"/>
    <property type="match status" value="1"/>
</dbReference>
<feature type="coiled-coil region" evidence="11">
    <location>
        <begin position="366"/>
        <end position="393"/>
    </location>
</feature>